<dbReference type="Proteomes" id="UP000824267">
    <property type="component" value="Unassembled WGS sequence"/>
</dbReference>
<comment type="caution">
    <text evidence="2">The sequence shown here is derived from an EMBL/GenBank/DDBJ whole genome shotgun (WGS) entry which is preliminary data.</text>
</comment>
<dbReference type="SUPFAM" id="SSF52833">
    <property type="entry name" value="Thioredoxin-like"/>
    <property type="match status" value="1"/>
</dbReference>
<reference evidence="2" key="2">
    <citation type="submission" date="2021-04" db="EMBL/GenBank/DDBJ databases">
        <authorList>
            <person name="Gilroy R."/>
        </authorList>
    </citation>
    <scope>NUCLEOTIDE SEQUENCE</scope>
    <source>
        <strain evidence="2">Gambia16-930</strain>
    </source>
</reference>
<reference evidence="2" key="1">
    <citation type="journal article" date="2021" name="PeerJ">
        <title>Extensive microbial diversity within the chicken gut microbiome revealed by metagenomics and culture.</title>
        <authorList>
            <person name="Gilroy R."/>
            <person name="Ravi A."/>
            <person name="Getino M."/>
            <person name="Pursley I."/>
            <person name="Horton D.L."/>
            <person name="Alikhan N.F."/>
            <person name="Baker D."/>
            <person name="Gharbi K."/>
            <person name="Hall N."/>
            <person name="Watson M."/>
            <person name="Adriaenssens E.M."/>
            <person name="Foster-Nyarko E."/>
            <person name="Jarju S."/>
            <person name="Secka A."/>
            <person name="Antonio M."/>
            <person name="Oren A."/>
            <person name="Chaudhuri R.R."/>
            <person name="La Ragione R."/>
            <person name="Hildebrand F."/>
            <person name="Pallen M.J."/>
        </authorList>
    </citation>
    <scope>NUCLEOTIDE SEQUENCE</scope>
    <source>
        <strain evidence="2">Gambia16-930</strain>
    </source>
</reference>
<evidence type="ECO:0000259" key="1">
    <source>
        <dbReference type="PROSITE" id="PS51352"/>
    </source>
</evidence>
<dbReference type="PANTHER" id="PTHR42852:SF17">
    <property type="entry name" value="THIOREDOXIN-LIKE PROTEIN HI_1115"/>
    <property type="match status" value="1"/>
</dbReference>
<protein>
    <submittedName>
        <fullName evidence="2">TlpA family protein disulfide reductase</fullName>
    </submittedName>
</protein>
<gene>
    <name evidence="2" type="ORF">IAC47_02730</name>
</gene>
<evidence type="ECO:0000313" key="2">
    <source>
        <dbReference type="EMBL" id="HIW87171.1"/>
    </source>
</evidence>
<name>A0A9D1RF92_9BACT</name>
<dbReference type="PROSITE" id="PS51352">
    <property type="entry name" value="THIOREDOXIN_2"/>
    <property type="match status" value="1"/>
</dbReference>
<dbReference type="EMBL" id="DXGG01000092">
    <property type="protein sequence ID" value="HIW87171.1"/>
    <property type="molecule type" value="Genomic_DNA"/>
</dbReference>
<sequence length="404" mass="47799">MNKVVFLFVFSFISLTVCGQTLRQICDSTNRVCKDISTAYYTAEVIKCENGKSDTLSHEVYFRKNGRWSRMPLKINMSIFRNGSKFRQIIGNKKNLTIVKIRENLAEQYLREDYKRIVPMLNKNILPEFARIKDVFRLNDKKIKTFKLSDTVICGDKCYTVKTESIENNEDIMTTTTQLHYIRQKDYMPMRKDMKIRSVDMEDKVVDEKRYVINVQSVEPNIAIHTNKFIFNDKNSLFNLRHKSYSALKREWEEQEKKQSSFAYGTAVQDFVITDIDNRKIDTKELYGNVYVLFFFYNQCSPCLMVMKDLEQLYREYGQQGFKVVAINPVDKDLTTEQMHSFVKDIGVSFDVCHVTDRQLEQMYLVRYYPTIFVVNRKGRIVYSHQGYNSLFKREIEDVILKCL</sequence>
<dbReference type="Gene3D" id="3.40.30.10">
    <property type="entry name" value="Glutaredoxin"/>
    <property type="match status" value="1"/>
</dbReference>
<evidence type="ECO:0000313" key="3">
    <source>
        <dbReference type="Proteomes" id="UP000824267"/>
    </source>
</evidence>
<proteinExistence type="predicted"/>
<feature type="domain" description="Thioredoxin" evidence="1">
    <location>
        <begin position="262"/>
        <end position="404"/>
    </location>
</feature>
<dbReference type="InterPro" id="IPR013766">
    <property type="entry name" value="Thioredoxin_domain"/>
</dbReference>
<organism evidence="2 3">
    <name type="scientific">Candidatus Onthomorpha intestinigallinarum</name>
    <dbReference type="NCBI Taxonomy" id="2840880"/>
    <lineage>
        <taxon>Bacteria</taxon>
        <taxon>Pseudomonadati</taxon>
        <taxon>Bacteroidota</taxon>
        <taxon>Bacteroidia</taxon>
        <taxon>Bacteroidales</taxon>
        <taxon>Candidatus Onthomorpha</taxon>
    </lineage>
</organism>
<dbReference type="GO" id="GO:0016491">
    <property type="term" value="F:oxidoreductase activity"/>
    <property type="evidence" value="ECO:0007669"/>
    <property type="project" value="InterPro"/>
</dbReference>
<dbReference type="GO" id="GO:0016209">
    <property type="term" value="F:antioxidant activity"/>
    <property type="evidence" value="ECO:0007669"/>
    <property type="project" value="InterPro"/>
</dbReference>
<dbReference type="PANTHER" id="PTHR42852">
    <property type="entry name" value="THIOL:DISULFIDE INTERCHANGE PROTEIN DSBE"/>
    <property type="match status" value="1"/>
</dbReference>
<dbReference type="InterPro" id="IPR050553">
    <property type="entry name" value="Thioredoxin_ResA/DsbE_sf"/>
</dbReference>
<dbReference type="Pfam" id="PF00578">
    <property type="entry name" value="AhpC-TSA"/>
    <property type="match status" value="1"/>
</dbReference>
<dbReference type="CDD" id="cd02966">
    <property type="entry name" value="TlpA_like_family"/>
    <property type="match status" value="1"/>
</dbReference>
<dbReference type="AlphaFoldDB" id="A0A9D1RF92"/>
<dbReference type="InterPro" id="IPR036249">
    <property type="entry name" value="Thioredoxin-like_sf"/>
</dbReference>
<dbReference type="InterPro" id="IPR000866">
    <property type="entry name" value="AhpC/TSA"/>
</dbReference>
<accession>A0A9D1RF92</accession>